<feature type="region of interest" description="Disordered" evidence="1">
    <location>
        <begin position="690"/>
        <end position="713"/>
    </location>
</feature>
<dbReference type="PANTHER" id="PTHR14890:SF1">
    <property type="entry name" value="FANCONI ANEMIA CORE COMPLEX-ASSOCIATED PROTEIN 100"/>
    <property type="match status" value="1"/>
</dbReference>
<evidence type="ECO:0000313" key="2">
    <source>
        <dbReference type="EMBL" id="KAK2112347.1"/>
    </source>
</evidence>
<reference evidence="2 3" key="1">
    <citation type="submission" date="2023-05" db="EMBL/GenBank/DDBJ databases">
        <title>B98-5 Cell Line De Novo Hybrid Assembly: An Optical Mapping Approach.</title>
        <authorList>
            <person name="Kananen K."/>
            <person name="Auerbach J.A."/>
            <person name="Kautto E."/>
            <person name="Blachly J.S."/>
        </authorList>
    </citation>
    <scope>NUCLEOTIDE SEQUENCE [LARGE SCALE GENOMIC DNA]</scope>
    <source>
        <strain evidence="2">B95-8</strain>
        <tissue evidence="2">Cell line</tissue>
    </source>
</reference>
<keyword evidence="3" id="KW-1185">Reference proteome</keyword>
<dbReference type="InterPro" id="IPR029251">
    <property type="entry name" value="Faap100"/>
</dbReference>
<dbReference type="Proteomes" id="UP001266305">
    <property type="component" value="Unassembled WGS sequence"/>
</dbReference>
<gene>
    <name evidence="2" type="ORF">P7K49_012094</name>
</gene>
<accession>A0ABQ9VSS9</accession>
<dbReference type="EMBL" id="JASSZA010000005">
    <property type="protein sequence ID" value="KAK2112347.1"/>
    <property type="molecule type" value="Genomic_DNA"/>
</dbReference>
<dbReference type="PANTHER" id="PTHR14890">
    <property type="entry name" value="FANCONI ANEMIA CORE COMPLEX-ASSOCIATED PROTEIN 100"/>
    <property type="match status" value="1"/>
</dbReference>
<feature type="compositionally biased region" description="Pro residues" evidence="1">
    <location>
        <begin position="149"/>
        <end position="167"/>
    </location>
</feature>
<sequence length="785" mass="81751">MHPSPGGTELLALSAKGRLLTCTLDLESEMPGSARMTAESAGRKIKELLSGIGNVSERHCLTLLDRLPGCLPLEDEPGLPPSTPHFIPSGAQETSPAESSLFLFSAQDQRAFPPTVPALGYSERTRSVQCPCTPHMTTGGTRARACHSRPPPPPAPAPAPSSVPFPPVAQEERIGVGGTRKARLLGRGHSGAAPPPLHSVLTGPEMWYPALVSFLKKAVDQRNKALTSLNEAMNVSCALLSSGAGPRPISCTTSTTWSRLQTQDVLMATCVLENRSDFSLDQGWTLCIQVLTSSRALDLDSACSAITYTIPVDRLGPGTQREVTLPLGPGEDGGLDLPVTVSCTLFYSLREVVGGALAPSDSEDPFLDECPSDVLPEQEGVCLPLSRYTVDMLQCLRFPGLAPPHTRAPSPLGPPSDPVATFLEACLEPGGQPAGPTSLRAEYLPPSVASIKVSAELLRAALEDGHSGVPLCCATLQWLLAENAAVDVVRARALSSVQGVAPDGADVHLIVREASRGSGKRALASAVLRVGPLAGGPLPLGGGPAAFPSPPEGSDGPLSPAHTEVIAESTVLLGDTCTPGAATTNPPLTPCTARGLGTHCTLAAYYTALSALRLGLVVALGVGADSPVEKPQRTVSFVAPRPLASHFMCCVAMTDICPAGPIQAVEIQVESSSLADMCRAHHAVIGRMQPVDQMVDPSEHTSSRSTRNRRSRLVQGPCSLHCDTAMTLTGMSRSTVTPVISRHHNGLPGLQGLILSAGRLEEGGALSEEALSTGPSGPQEHPVPC</sequence>
<feature type="region of interest" description="Disordered" evidence="1">
    <location>
        <begin position="141"/>
        <end position="167"/>
    </location>
</feature>
<name>A0ABQ9VSS9_SAGOE</name>
<evidence type="ECO:0000313" key="3">
    <source>
        <dbReference type="Proteomes" id="UP001266305"/>
    </source>
</evidence>
<evidence type="ECO:0000256" key="1">
    <source>
        <dbReference type="SAM" id="MobiDB-lite"/>
    </source>
</evidence>
<comment type="caution">
    <text evidence="2">The sequence shown here is derived from an EMBL/GenBank/DDBJ whole genome shotgun (WGS) entry which is preliminary data.</text>
</comment>
<proteinExistence type="predicted"/>
<organism evidence="2 3">
    <name type="scientific">Saguinus oedipus</name>
    <name type="common">Cotton-top tamarin</name>
    <name type="synonym">Oedipomidas oedipus</name>
    <dbReference type="NCBI Taxonomy" id="9490"/>
    <lineage>
        <taxon>Eukaryota</taxon>
        <taxon>Metazoa</taxon>
        <taxon>Chordata</taxon>
        <taxon>Craniata</taxon>
        <taxon>Vertebrata</taxon>
        <taxon>Euteleostomi</taxon>
        <taxon>Mammalia</taxon>
        <taxon>Eutheria</taxon>
        <taxon>Euarchontoglires</taxon>
        <taxon>Primates</taxon>
        <taxon>Haplorrhini</taxon>
        <taxon>Platyrrhini</taxon>
        <taxon>Cebidae</taxon>
        <taxon>Callitrichinae</taxon>
        <taxon>Saguinus</taxon>
    </lineage>
</organism>
<protein>
    <submittedName>
        <fullName evidence="2">Uncharacterized protein</fullName>
    </submittedName>
</protein>
<feature type="region of interest" description="Disordered" evidence="1">
    <location>
        <begin position="541"/>
        <end position="561"/>
    </location>
</feature>
<dbReference type="Pfam" id="PF15146">
    <property type="entry name" value="FANCAA"/>
    <property type="match status" value="2"/>
</dbReference>